<feature type="domain" description="Methyltransferase" evidence="4">
    <location>
        <begin position="69"/>
        <end position="133"/>
    </location>
</feature>
<dbReference type="PANTHER" id="PTHR13610">
    <property type="entry name" value="METHYLTRANSFERASE DOMAIN-CONTAINING PROTEIN"/>
    <property type="match status" value="1"/>
</dbReference>
<keyword evidence="2" id="KW-0808">Transferase</keyword>
<dbReference type="PANTHER" id="PTHR13610:SF11">
    <property type="entry name" value="METHYLTRANSFERASE DOMAIN-CONTAINING PROTEIN"/>
    <property type="match status" value="1"/>
</dbReference>
<reference evidence="5 6" key="1">
    <citation type="submission" date="2023-10" db="EMBL/GenBank/DDBJ databases">
        <title>Noviherbaspirillum sp. CPCC 100848 genome assembly.</title>
        <authorList>
            <person name="Li X.Y."/>
            <person name="Fang X.M."/>
        </authorList>
    </citation>
    <scope>NUCLEOTIDE SEQUENCE [LARGE SCALE GENOMIC DNA]</scope>
    <source>
        <strain evidence="5 6">CPCC 100848</strain>
    </source>
</reference>
<accession>A0ABU6J8R5</accession>
<gene>
    <name evidence="5" type="ORF">RY831_12785</name>
</gene>
<dbReference type="GO" id="GO:0008168">
    <property type="term" value="F:methyltransferase activity"/>
    <property type="evidence" value="ECO:0007669"/>
    <property type="project" value="UniProtKB-KW"/>
</dbReference>
<dbReference type="CDD" id="cd02440">
    <property type="entry name" value="AdoMet_MTases"/>
    <property type="match status" value="1"/>
</dbReference>
<dbReference type="RefSeq" id="WP_326506746.1">
    <property type="nucleotide sequence ID" value="NZ_JAWIIV010000009.1"/>
</dbReference>
<comment type="caution">
    <text evidence="5">The sequence shown here is derived from an EMBL/GenBank/DDBJ whole genome shotgun (WGS) entry which is preliminary data.</text>
</comment>
<dbReference type="EMBL" id="JAWIIV010000009">
    <property type="protein sequence ID" value="MEC4720031.1"/>
    <property type="molecule type" value="Genomic_DNA"/>
</dbReference>
<sequence length="206" mass="22591">MESFPRTRTRLVSRGGMTGLTGMFLFALLWALGIAGAQAQTTPKLDVPYVPTPENIVERMLDMAKVGKNDVLYDLGCGDGRIVITAAKERGATGVGIDLNPVRIEEAKANAKTAGVEKQVDFKVGDLFKADVSKATVVTLYLLPEVNRKIRPMLWKQLKVGTRVVSHDFDMGAEWPPEREERIGGKTLYYWTITPAHKAAGNSTKS</sequence>
<keyword evidence="6" id="KW-1185">Reference proteome</keyword>
<dbReference type="InterPro" id="IPR029063">
    <property type="entry name" value="SAM-dependent_MTases_sf"/>
</dbReference>
<evidence type="ECO:0000313" key="5">
    <source>
        <dbReference type="EMBL" id="MEC4720031.1"/>
    </source>
</evidence>
<dbReference type="InterPro" id="IPR025714">
    <property type="entry name" value="Methyltranfer_dom"/>
</dbReference>
<evidence type="ECO:0000313" key="6">
    <source>
        <dbReference type="Proteomes" id="UP001352263"/>
    </source>
</evidence>
<name>A0ABU6J8R5_9BURK</name>
<dbReference type="Proteomes" id="UP001352263">
    <property type="component" value="Unassembled WGS sequence"/>
</dbReference>
<protein>
    <submittedName>
        <fullName evidence="5">Methyltransferase domain-containing protein</fullName>
    </submittedName>
</protein>
<keyword evidence="1 5" id="KW-0489">Methyltransferase</keyword>
<evidence type="ECO:0000256" key="2">
    <source>
        <dbReference type="ARBA" id="ARBA00022679"/>
    </source>
</evidence>
<evidence type="ECO:0000256" key="1">
    <source>
        <dbReference type="ARBA" id="ARBA00022603"/>
    </source>
</evidence>
<proteinExistence type="predicted"/>
<evidence type="ECO:0000259" key="4">
    <source>
        <dbReference type="Pfam" id="PF13847"/>
    </source>
</evidence>
<dbReference type="InterPro" id="IPR026170">
    <property type="entry name" value="FAM173A/B"/>
</dbReference>
<dbReference type="Pfam" id="PF13847">
    <property type="entry name" value="Methyltransf_31"/>
    <property type="match status" value="1"/>
</dbReference>
<evidence type="ECO:0000256" key="3">
    <source>
        <dbReference type="ARBA" id="ARBA00022691"/>
    </source>
</evidence>
<dbReference type="SUPFAM" id="SSF53335">
    <property type="entry name" value="S-adenosyl-L-methionine-dependent methyltransferases"/>
    <property type="match status" value="1"/>
</dbReference>
<keyword evidence="3" id="KW-0949">S-adenosyl-L-methionine</keyword>
<dbReference type="Gene3D" id="3.40.50.150">
    <property type="entry name" value="Vaccinia Virus protein VP39"/>
    <property type="match status" value="1"/>
</dbReference>
<organism evidence="5 6">
    <name type="scientific">Noviherbaspirillum album</name>
    <dbReference type="NCBI Taxonomy" id="3080276"/>
    <lineage>
        <taxon>Bacteria</taxon>
        <taxon>Pseudomonadati</taxon>
        <taxon>Pseudomonadota</taxon>
        <taxon>Betaproteobacteria</taxon>
        <taxon>Burkholderiales</taxon>
        <taxon>Oxalobacteraceae</taxon>
        <taxon>Noviherbaspirillum</taxon>
    </lineage>
</organism>
<dbReference type="GO" id="GO:0032259">
    <property type="term" value="P:methylation"/>
    <property type="evidence" value="ECO:0007669"/>
    <property type="project" value="UniProtKB-KW"/>
</dbReference>